<organism evidence="6">
    <name type="scientific">marine metagenome</name>
    <dbReference type="NCBI Taxonomy" id="408172"/>
    <lineage>
        <taxon>unclassified sequences</taxon>
        <taxon>metagenomes</taxon>
        <taxon>ecological metagenomes</taxon>
    </lineage>
</organism>
<dbReference type="AlphaFoldDB" id="A0A382FF06"/>
<dbReference type="GO" id="GO:0019843">
    <property type="term" value="F:rRNA binding"/>
    <property type="evidence" value="ECO:0007669"/>
    <property type="project" value="UniProtKB-KW"/>
</dbReference>
<name>A0A382FF06_9ZZZZ</name>
<sequence>MPRARNVPATRKRRKKVLKKAKGYFGNKSRLFRYAKDAVEHAERYAYRDRKKKKSVFRTLWIVRINAACRAEGLRYGQFINGLTKLGILLNRKVLSELAIHNPDAFKELVEKAKAALEA</sequence>
<evidence type="ECO:0000256" key="2">
    <source>
        <dbReference type="ARBA" id="ARBA00022730"/>
    </source>
</evidence>
<keyword evidence="4" id="KW-0689">Ribosomal protein</keyword>
<dbReference type="FunFam" id="1.10.1900.20:FF:000001">
    <property type="entry name" value="50S ribosomal protein L20"/>
    <property type="match status" value="1"/>
</dbReference>
<dbReference type="GO" id="GO:1990904">
    <property type="term" value="C:ribonucleoprotein complex"/>
    <property type="evidence" value="ECO:0007669"/>
    <property type="project" value="UniProtKB-KW"/>
</dbReference>
<dbReference type="CDD" id="cd07026">
    <property type="entry name" value="Ribosomal_L20"/>
    <property type="match status" value="1"/>
</dbReference>
<dbReference type="HAMAP" id="MF_00382">
    <property type="entry name" value="Ribosomal_bL20"/>
    <property type="match status" value="1"/>
</dbReference>
<evidence type="ECO:0000256" key="1">
    <source>
        <dbReference type="ARBA" id="ARBA00007698"/>
    </source>
</evidence>
<dbReference type="NCBIfam" id="TIGR01032">
    <property type="entry name" value="rplT_bact"/>
    <property type="match status" value="1"/>
</dbReference>
<evidence type="ECO:0000256" key="3">
    <source>
        <dbReference type="ARBA" id="ARBA00022884"/>
    </source>
</evidence>
<dbReference type="SUPFAM" id="SSF74731">
    <property type="entry name" value="Ribosomal protein L20"/>
    <property type="match status" value="1"/>
</dbReference>
<dbReference type="PANTHER" id="PTHR10986">
    <property type="entry name" value="39S RIBOSOMAL PROTEIN L20"/>
    <property type="match status" value="1"/>
</dbReference>
<dbReference type="Pfam" id="PF00453">
    <property type="entry name" value="Ribosomal_L20"/>
    <property type="match status" value="1"/>
</dbReference>
<dbReference type="PROSITE" id="PS00937">
    <property type="entry name" value="RIBOSOMAL_L20"/>
    <property type="match status" value="1"/>
</dbReference>
<evidence type="ECO:0000256" key="4">
    <source>
        <dbReference type="ARBA" id="ARBA00022980"/>
    </source>
</evidence>
<reference evidence="6" key="1">
    <citation type="submission" date="2018-05" db="EMBL/GenBank/DDBJ databases">
        <authorList>
            <person name="Lanie J.A."/>
            <person name="Ng W.-L."/>
            <person name="Kazmierczak K.M."/>
            <person name="Andrzejewski T.M."/>
            <person name="Davidsen T.M."/>
            <person name="Wayne K.J."/>
            <person name="Tettelin H."/>
            <person name="Glass J.I."/>
            <person name="Rusch D."/>
            <person name="Podicherti R."/>
            <person name="Tsui H.-C.T."/>
            <person name="Winkler M.E."/>
        </authorList>
    </citation>
    <scope>NUCLEOTIDE SEQUENCE</scope>
</reference>
<proteinExistence type="inferred from homology"/>
<keyword evidence="3" id="KW-0694">RNA-binding</keyword>
<comment type="similarity">
    <text evidence="1">Belongs to the bacterial ribosomal protein bL20 family.</text>
</comment>
<protein>
    <recommendedName>
        <fullName evidence="7">50S ribosomal protein L20</fullName>
    </recommendedName>
</protein>
<dbReference type="GO" id="GO:0003735">
    <property type="term" value="F:structural constituent of ribosome"/>
    <property type="evidence" value="ECO:0007669"/>
    <property type="project" value="InterPro"/>
</dbReference>
<dbReference type="GO" id="GO:0006412">
    <property type="term" value="P:translation"/>
    <property type="evidence" value="ECO:0007669"/>
    <property type="project" value="InterPro"/>
</dbReference>
<evidence type="ECO:0008006" key="7">
    <source>
        <dbReference type="Google" id="ProtNLM"/>
    </source>
</evidence>
<dbReference type="InterPro" id="IPR035566">
    <property type="entry name" value="Ribosomal_protein_bL20_C"/>
</dbReference>
<dbReference type="GO" id="GO:0005840">
    <property type="term" value="C:ribosome"/>
    <property type="evidence" value="ECO:0007669"/>
    <property type="project" value="UniProtKB-KW"/>
</dbReference>
<gene>
    <name evidence="6" type="ORF">METZ01_LOCUS213551</name>
</gene>
<evidence type="ECO:0000256" key="5">
    <source>
        <dbReference type="ARBA" id="ARBA00023274"/>
    </source>
</evidence>
<dbReference type="PRINTS" id="PR00062">
    <property type="entry name" value="RIBOSOMALL20"/>
</dbReference>
<evidence type="ECO:0000313" key="6">
    <source>
        <dbReference type="EMBL" id="SVB60697.1"/>
    </source>
</evidence>
<keyword evidence="5" id="KW-0687">Ribonucleoprotein</keyword>
<accession>A0A382FF06</accession>
<dbReference type="InterPro" id="IPR049946">
    <property type="entry name" value="RIBOSOMAL_L20_CS"/>
</dbReference>
<keyword evidence="2" id="KW-0699">rRNA-binding</keyword>
<dbReference type="EMBL" id="UINC01049209">
    <property type="protein sequence ID" value="SVB60697.1"/>
    <property type="molecule type" value="Genomic_DNA"/>
</dbReference>
<dbReference type="InterPro" id="IPR005813">
    <property type="entry name" value="Ribosomal_bL20"/>
</dbReference>
<dbReference type="Gene3D" id="1.10.1900.20">
    <property type="entry name" value="Ribosomal protein L20"/>
    <property type="match status" value="1"/>
</dbReference>
<dbReference type="Gene3D" id="6.10.160.10">
    <property type="match status" value="1"/>
</dbReference>